<evidence type="ECO:0000259" key="1">
    <source>
        <dbReference type="Pfam" id="PF00582"/>
    </source>
</evidence>
<reference evidence="2 3" key="1">
    <citation type="submission" date="2019-07" db="EMBL/GenBank/DDBJ databases">
        <title>Whole genome shotgun sequence of Adhaeribacter aerolatus NBRC 106133.</title>
        <authorList>
            <person name="Hosoyama A."/>
            <person name="Uohara A."/>
            <person name="Ohji S."/>
            <person name="Ichikawa N."/>
        </authorList>
    </citation>
    <scope>NUCLEOTIDE SEQUENCE [LARGE SCALE GENOMIC DNA]</scope>
    <source>
        <strain evidence="2 3">NBRC 106133</strain>
    </source>
</reference>
<dbReference type="RefSeq" id="WP_146899499.1">
    <property type="nucleotide sequence ID" value="NZ_BJYS01000024.1"/>
</dbReference>
<dbReference type="AlphaFoldDB" id="A0A512B0H5"/>
<dbReference type="Pfam" id="PF00582">
    <property type="entry name" value="Usp"/>
    <property type="match status" value="1"/>
</dbReference>
<comment type="caution">
    <text evidence="2">The sequence shown here is derived from an EMBL/GenBank/DDBJ whole genome shotgun (WGS) entry which is preliminary data.</text>
</comment>
<dbReference type="CDD" id="cd00293">
    <property type="entry name" value="USP-like"/>
    <property type="match status" value="2"/>
</dbReference>
<dbReference type="SUPFAM" id="SSF52402">
    <property type="entry name" value="Adenine nucleotide alpha hydrolases-like"/>
    <property type="match status" value="2"/>
</dbReference>
<dbReference type="OrthoDB" id="870142at2"/>
<dbReference type="EMBL" id="BJYS01000024">
    <property type="protein sequence ID" value="GEO05466.1"/>
    <property type="molecule type" value="Genomic_DNA"/>
</dbReference>
<organism evidence="2 3">
    <name type="scientific">Adhaeribacter aerolatus</name>
    <dbReference type="NCBI Taxonomy" id="670289"/>
    <lineage>
        <taxon>Bacteria</taxon>
        <taxon>Pseudomonadati</taxon>
        <taxon>Bacteroidota</taxon>
        <taxon>Cytophagia</taxon>
        <taxon>Cytophagales</taxon>
        <taxon>Hymenobacteraceae</taxon>
        <taxon>Adhaeribacter</taxon>
    </lineage>
</organism>
<sequence>MDNLVVLTNFSTAADKALEYAVALARRLGAKIHLVHFWEHSLLDANYFVEVPVSSAYFDKVPVASRKEHEEALPKRCARFGQEVEITPHFIVGSLLNKLPVLLKQLPGALVIIGKCYTEDIPDEMVDSTSIHLLSIKNTPFLIVPEKCEPFTLPNRIALALDGKEINQPGEVLIDIVHALKTELSIIHIASQPEQTIPDRLMQQAEKFLDLGTLKTEVEPAEKDAVVSSLKKYCKKNHKDLLVLIHRKHSFLQSLFHESTTGIFIRHTSIPLLILPG</sequence>
<dbReference type="InterPro" id="IPR006016">
    <property type="entry name" value="UspA"/>
</dbReference>
<name>A0A512B0H5_9BACT</name>
<dbReference type="Proteomes" id="UP000321532">
    <property type="component" value="Unassembled WGS sequence"/>
</dbReference>
<feature type="domain" description="UspA" evidence="1">
    <location>
        <begin position="2"/>
        <end position="94"/>
    </location>
</feature>
<dbReference type="Gene3D" id="3.40.50.12370">
    <property type="match status" value="1"/>
</dbReference>
<evidence type="ECO:0000313" key="3">
    <source>
        <dbReference type="Proteomes" id="UP000321532"/>
    </source>
</evidence>
<gene>
    <name evidence="2" type="ORF">AAE02nite_31300</name>
</gene>
<keyword evidence="3" id="KW-1185">Reference proteome</keyword>
<evidence type="ECO:0000313" key="2">
    <source>
        <dbReference type="EMBL" id="GEO05466.1"/>
    </source>
</evidence>
<proteinExistence type="predicted"/>
<accession>A0A512B0H5</accession>
<protein>
    <recommendedName>
        <fullName evidence="1">UspA domain-containing protein</fullName>
    </recommendedName>
</protein>